<evidence type="ECO:0000256" key="6">
    <source>
        <dbReference type="SAM" id="Phobius"/>
    </source>
</evidence>
<dbReference type="EMBL" id="GGEC01020403">
    <property type="protein sequence ID" value="MBX00887.1"/>
    <property type="molecule type" value="Transcribed_RNA"/>
</dbReference>
<evidence type="ECO:0000256" key="1">
    <source>
        <dbReference type="ARBA" id="ARBA00004370"/>
    </source>
</evidence>
<dbReference type="Gene3D" id="1.10.10.1740">
    <property type="entry name" value="Transmembrane protein 14-like"/>
    <property type="match status" value="1"/>
</dbReference>
<evidence type="ECO:0000256" key="2">
    <source>
        <dbReference type="ARBA" id="ARBA00007590"/>
    </source>
</evidence>
<organism evidence="7">
    <name type="scientific">Rhizophora mucronata</name>
    <name type="common">Asiatic mangrove</name>
    <dbReference type="NCBI Taxonomy" id="61149"/>
    <lineage>
        <taxon>Eukaryota</taxon>
        <taxon>Viridiplantae</taxon>
        <taxon>Streptophyta</taxon>
        <taxon>Embryophyta</taxon>
        <taxon>Tracheophyta</taxon>
        <taxon>Spermatophyta</taxon>
        <taxon>Magnoliopsida</taxon>
        <taxon>eudicotyledons</taxon>
        <taxon>Gunneridae</taxon>
        <taxon>Pentapetalae</taxon>
        <taxon>rosids</taxon>
        <taxon>fabids</taxon>
        <taxon>Malpighiales</taxon>
        <taxon>Rhizophoraceae</taxon>
        <taxon>Rhizophora</taxon>
    </lineage>
</organism>
<comment type="subcellular location">
    <subcellularLocation>
        <location evidence="1">Membrane</location>
    </subcellularLocation>
</comment>
<keyword evidence="4 6" id="KW-1133">Transmembrane helix</keyword>
<dbReference type="InterPro" id="IPR044890">
    <property type="entry name" value="TMEM14_sf"/>
</dbReference>
<dbReference type="AlphaFoldDB" id="A0A2P2K567"/>
<evidence type="ECO:0000256" key="4">
    <source>
        <dbReference type="ARBA" id="ARBA00022989"/>
    </source>
</evidence>
<comment type="similarity">
    <text evidence="2">Belongs to the TMEM14 family.</text>
</comment>
<sequence length="211" mass="22725">MAATKAIVSQVSCFSSLSRNRRSILWKHSYPKFSVVMSLGNDISSSEIKTSLTAGDQCPFHNPAAEEVVKKENVISDDPVKNAYGAAKLHDFCLGIPYGGFIITGGLVGFIFSRNIATLSTTLFGGALLFLGTLSLKNWRQGNSSLPFVLGQAVLSAALLWKNIQVYTLTKKLIPMGFYAVISAAMLCFYVHVMVSGGNPPPKKLQSSANI</sequence>
<feature type="transmembrane region" description="Helical" evidence="6">
    <location>
        <begin position="92"/>
        <end position="110"/>
    </location>
</feature>
<dbReference type="Pfam" id="PF03647">
    <property type="entry name" value="Tmemb_14"/>
    <property type="match status" value="1"/>
</dbReference>
<name>A0A2P2K567_RHIMU</name>
<keyword evidence="3 6" id="KW-0812">Transmembrane</keyword>
<feature type="transmembrane region" description="Helical" evidence="6">
    <location>
        <begin position="176"/>
        <end position="195"/>
    </location>
</feature>
<evidence type="ECO:0000256" key="5">
    <source>
        <dbReference type="ARBA" id="ARBA00023136"/>
    </source>
</evidence>
<feature type="transmembrane region" description="Helical" evidence="6">
    <location>
        <begin position="116"/>
        <end position="134"/>
    </location>
</feature>
<dbReference type="GO" id="GO:0009706">
    <property type="term" value="C:chloroplast inner membrane"/>
    <property type="evidence" value="ECO:0007669"/>
    <property type="project" value="TreeGrafter"/>
</dbReference>
<protein>
    <submittedName>
        <fullName evidence="7">Uncharacterized protein</fullName>
    </submittedName>
</protein>
<dbReference type="PANTHER" id="PTHR12668">
    <property type="entry name" value="TRANSMEMBRANE PROTEIN 14, 15"/>
    <property type="match status" value="1"/>
</dbReference>
<dbReference type="InterPro" id="IPR005349">
    <property type="entry name" value="TMEM14"/>
</dbReference>
<reference evidence="7" key="1">
    <citation type="submission" date="2018-02" db="EMBL/GenBank/DDBJ databases">
        <title>Rhizophora mucronata_Transcriptome.</title>
        <authorList>
            <person name="Meera S.P."/>
            <person name="Sreeshan A."/>
            <person name="Augustine A."/>
        </authorList>
    </citation>
    <scope>NUCLEOTIDE SEQUENCE</scope>
    <source>
        <tissue evidence="7">Leaf</tissue>
    </source>
</reference>
<proteinExistence type="inferred from homology"/>
<accession>A0A2P2K567</accession>
<evidence type="ECO:0000313" key="7">
    <source>
        <dbReference type="EMBL" id="MBX00887.1"/>
    </source>
</evidence>
<dbReference type="GO" id="GO:0015245">
    <property type="term" value="F:fatty acid transmembrane transporter activity"/>
    <property type="evidence" value="ECO:0007669"/>
    <property type="project" value="TreeGrafter"/>
</dbReference>
<evidence type="ECO:0000256" key="3">
    <source>
        <dbReference type="ARBA" id="ARBA00022692"/>
    </source>
</evidence>
<dbReference type="PANTHER" id="PTHR12668:SF48">
    <property type="entry name" value="PROTEIN FATTY ACID EXPORT 1, CHLOROPLASTIC"/>
    <property type="match status" value="1"/>
</dbReference>
<keyword evidence="5 6" id="KW-0472">Membrane</keyword>